<feature type="domain" description="Histidine kinase" evidence="5">
    <location>
        <begin position="141"/>
        <end position="327"/>
    </location>
</feature>
<evidence type="ECO:0000256" key="2">
    <source>
        <dbReference type="ARBA" id="ARBA00022777"/>
    </source>
</evidence>
<dbReference type="AlphaFoldDB" id="A1ZMB6"/>
<reference evidence="6 7" key="1">
    <citation type="submission" date="2007-01" db="EMBL/GenBank/DDBJ databases">
        <authorList>
            <person name="Haygood M."/>
            <person name="Podell S."/>
            <person name="Anderson C."/>
            <person name="Hopkinson B."/>
            <person name="Roe K."/>
            <person name="Barbeau K."/>
            <person name="Gaasterland T."/>
            <person name="Ferriera S."/>
            <person name="Johnson J."/>
            <person name="Kravitz S."/>
            <person name="Beeson K."/>
            <person name="Sutton G."/>
            <person name="Rogers Y.-H."/>
            <person name="Friedman R."/>
            <person name="Frazier M."/>
            <person name="Venter J.C."/>
        </authorList>
    </citation>
    <scope>NUCLEOTIDE SEQUENCE [LARGE SCALE GENOMIC DNA]</scope>
    <source>
        <strain evidence="6 7">ATCC 23134</strain>
    </source>
</reference>
<evidence type="ECO:0000256" key="3">
    <source>
        <dbReference type="ARBA" id="ARBA00023012"/>
    </source>
</evidence>
<dbReference type="InterPro" id="IPR050482">
    <property type="entry name" value="Sensor_HK_TwoCompSys"/>
</dbReference>
<evidence type="ECO:0000256" key="4">
    <source>
        <dbReference type="SAM" id="Phobius"/>
    </source>
</evidence>
<dbReference type="PANTHER" id="PTHR24421">
    <property type="entry name" value="NITRATE/NITRITE SENSOR PROTEIN NARX-RELATED"/>
    <property type="match status" value="1"/>
</dbReference>
<dbReference type="Gene3D" id="3.30.565.10">
    <property type="entry name" value="Histidine kinase-like ATPase, C-terminal domain"/>
    <property type="match status" value="1"/>
</dbReference>
<evidence type="ECO:0000313" key="6">
    <source>
        <dbReference type="EMBL" id="EAY28296.1"/>
    </source>
</evidence>
<dbReference type="SMART" id="SM00387">
    <property type="entry name" value="HATPase_c"/>
    <property type="match status" value="1"/>
</dbReference>
<comment type="caution">
    <text evidence="6">The sequence shown here is derived from an EMBL/GenBank/DDBJ whole genome shotgun (WGS) entry which is preliminary data.</text>
</comment>
<evidence type="ECO:0000313" key="7">
    <source>
        <dbReference type="Proteomes" id="UP000004095"/>
    </source>
</evidence>
<dbReference type="EMBL" id="AAWS01000016">
    <property type="protein sequence ID" value="EAY28296.1"/>
    <property type="molecule type" value="Genomic_DNA"/>
</dbReference>
<keyword evidence="2 6" id="KW-0418">Kinase</keyword>
<dbReference type="Gene3D" id="1.20.5.1930">
    <property type="match status" value="1"/>
</dbReference>
<dbReference type="InterPro" id="IPR003594">
    <property type="entry name" value="HATPase_dom"/>
</dbReference>
<organism evidence="6 7">
    <name type="scientific">Microscilla marina ATCC 23134</name>
    <dbReference type="NCBI Taxonomy" id="313606"/>
    <lineage>
        <taxon>Bacteria</taxon>
        <taxon>Pseudomonadati</taxon>
        <taxon>Bacteroidota</taxon>
        <taxon>Cytophagia</taxon>
        <taxon>Cytophagales</taxon>
        <taxon>Microscillaceae</taxon>
        <taxon>Microscilla</taxon>
    </lineage>
</organism>
<evidence type="ECO:0000259" key="5">
    <source>
        <dbReference type="PROSITE" id="PS50109"/>
    </source>
</evidence>
<feature type="transmembrane region" description="Helical" evidence="4">
    <location>
        <begin position="82"/>
        <end position="101"/>
    </location>
</feature>
<sequence length="327" mass="37787">MKNHLQSEKLFFAYFYPKFYTKSTLKKDMFKFSNLRLQLQQGLVLQQKQIGNHAKTSMAQPTQSVMMICLYFAWPFQEVDFVWLLSIGISSTLIVITIFLYQKKLCQLQLRIKELRGGQQQQLRLAISQAQESERKRIAQNLHDELGIVLSTIKLYTDHLMDKSGLHSVASKINYLIDVANQNLKIIAYNLTPQHLERFGLLSALNELFDNIRDTHQLKIQFHYDDFERLNIEKELGLYRIIHELINNTIRHSKANNIQVVLAYKSGHLKLNYQDDGVGVDLETQKITRQSGMGLQNIIGRAKLMNAQVEFQSAVGLGFQASLQLEI</sequence>
<dbReference type="Proteomes" id="UP000004095">
    <property type="component" value="Unassembled WGS sequence"/>
</dbReference>
<gene>
    <name evidence="6" type="ORF">M23134_03848</name>
</gene>
<dbReference type="SUPFAM" id="SSF55874">
    <property type="entry name" value="ATPase domain of HSP90 chaperone/DNA topoisomerase II/histidine kinase"/>
    <property type="match status" value="1"/>
</dbReference>
<dbReference type="OrthoDB" id="9760839at2"/>
<proteinExistence type="predicted"/>
<keyword evidence="1" id="KW-0808">Transferase</keyword>
<keyword evidence="4" id="KW-1133">Transmembrane helix</keyword>
<dbReference type="InterPro" id="IPR005467">
    <property type="entry name" value="His_kinase_dom"/>
</dbReference>
<name>A1ZMB6_MICM2</name>
<keyword evidence="4" id="KW-0472">Membrane</keyword>
<dbReference type="InterPro" id="IPR036890">
    <property type="entry name" value="HATPase_C_sf"/>
</dbReference>
<dbReference type="PROSITE" id="PS50109">
    <property type="entry name" value="HIS_KIN"/>
    <property type="match status" value="1"/>
</dbReference>
<evidence type="ECO:0000256" key="1">
    <source>
        <dbReference type="ARBA" id="ARBA00022679"/>
    </source>
</evidence>
<dbReference type="eggNOG" id="COG4585">
    <property type="taxonomic scope" value="Bacteria"/>
</dbReference>
<protein>
    <submittedName>
        <fullName evidence="6">Sensor histidine kinase, putative</fullName>
    </submittedName>
</protein>
<accession>A1ZMB6</accession>
<dbReference type="Pfam" id="PF02518">
    <property type="entry name" value="HATPase_c"/>
    <property type="match status" value="1"/>
</dbReference>
<keyword evidence="4" id="KW-0812">Transmembrane</keyword>
<keyword evidence="3" id="KW-0902">Two-component regulatory system</keyword>
<dbReference type="CDD" id="cd16917">
    <property type="entry name" value="HATPase_UhpB-NarQ-NarX-like"/>
    <property type="match status" value="1"/>
</dbReference>
<dbReference type="GO" id="GO:0000160">
    <property type="term" value="P:phosphorelay signal transduction system"/>
    <property type="evidence" value="ECO:0007669"/>
    <property type="project" value="UniProtKB-KW"/>
</dbReference>
<dbReference type="PANTHER" id="PTHR24421:SF58">
    <property type="entry name" value="SIGNAL TRANSDUCTION HISTIDINE-PROTEIN KINASE_PHOSPHATASE UHPB"/>
    <property type="match status" value="1"/>
</dbReference>
<dbReference type="GO" id="GO:0016301">
    <property type="term" value="F:kinase activity"/>
    <property type="evidence" value="ECO:0007669"/>
    <property type="project" value="UniProtKB-KW"/>
</dbReference>
<keyword evidence="7" id="KW-1185">Reference proteome</keyword>